<comment type="caution">
    <text evidence="6">The sequence shown here is derived from an EMBL/GenBank/DDBJ whole genome shotgun (WGS) entry which is preliminary data.</text>
</comment>
<accession>A0AA44BEB2</accession>
<evidence type="ECO:0000313" key="7">
    <source>
        <dbReference type="Proteomes" id="UP000449710"/>
    </source>
</evidence>
<proteinExistence type="inferred from homology"/>
<evidence type="ECO:0000256" key="4">
    <source>
        <dbReference type="ARBA" id="ARBA00023306"/>
    </source>
</evidence>
<evidence type="ECO:0000313" key="6">
    <source>
        <dbReference type="EMBL" id="NBG88768.1"/>
    </source>
</evidence>
<comment type="similarity">
    <text evidence="5">Belongs to the ScpB family.</text>
</comment>
<dbReference type="GO" id="GO:0006260">
    <property type="term" value="P:DNA replication"/>
    <property type="evidence" value="ECO:0007669"/>
    <property type="project" value="UniProtKB-UniRule"/>
</dbReference>
<comment type="function">
    <text evidence="5">Participates in chromosomal partition during cell division. May act via the formation of a condensin-like complex containing Smc and ScpA that pull DNA away from mid-cell into both cell halves.</text>
</comment>
<evidence type="ECO:0000256" key="2">
    <source>
        <dbReference type="ARBA" id="ARBA00022618"/>
    </source>
</evidence>
<evidence type="ECO:0000256" key="3">
    <source>
        <dbReference type="ARBA" id="ARBA00022829"/>
    </source>
</evidence>
<evidence type="ECO:0000256" key="1">
    <source>
        <dbReference type="ARBA" id="ARBA00022490"/>
    </source>
</evidence>
<dbReference type="EMBL" id="SUMG01000011">
    <property type="protein sequence ID" value="NBG88768.1"/>
    <property type="molecule type" value="Genomic_DNA"/>
</dbReference>
<dbReference type="PANTHER" id="PTHR34298:SF2">
    <property type="entry name" value="SEGREGATION AND CONDENSATION PROTEIN B"/>
    <property type="match status" value="1"/>
</dbReference>
<keyword evidence="3 5" id="KW-0159">Chromosome partition</keyword>
<organism evidence="6 7">
    <name type="scientific">Isachenkonia alkalipeptolytica</name>
    <dbReference type="NCBI Taxonomy" id="2565777"/>
    <lineage>
        <taxon>Bacteria</taxon>
        <taxon>Bacillati</taxon>
        <taxon>Bacillota</taxon>
        <taxon>Clostridia</taxon>
        <taxon>Eubacteriales</taxon>
        <taxon>Clostridiaceae</taxon>
        <taxon>Isachenkonia</taxon>
    </lineage>
</organism>
<dbReference type="NCBIfam" id="TIGR00281">
    <property type="entry name" value="SMC-Scp complex subunit ScpB"/>
    <property type="match status" value="1"/>
</dbReference>
<reference evidence="6 7" key="1">
    <citation type="submission" date="2019-04" db="EMBL/GenBank/DDBJ databases">
        <title>Isachenkonia alkalipeptolytica gen. nov. sp. nov. a new anaerobic, alkiliphilic organothrophic bacterium capable to reduce synthesized ferrihydrite isolated from a soda lake.</title>
        <authorList>
            <person name="Toshchakov S.V."/>
            <person name="Zavarzina D.G."/>
            <person name="Zhilina T.N."/>
            <person name="Kostrikina N.A."/>
            <person name="Kublanov I.V."/>
        </authorList>
    </citation>
    <scope>NUCLEOTIDE SEQUENCE [LARGE SCALE GENOMIC DNA]</scope>
    <source>
        <strain evidence="6 7">Z-1701</strain>
    </source>
</reference>
<evidence type="ECO:0000256" key="5">
    <source>
        <dbReference type="HAMAP-Rule" id="MF_01804"/>
    </source>
</evidence>
<dbReference type="PIRSF" id="PIRSF019345">
    <property type="entry name" value="ScpB"/>
    <property type="match status" value="1"/>
</dbReference>
<dbReference type="InterPro" id="IPR036388">
    <property type="entry name" value="WH-like_DNA-bd_sf"/>
</dbReference>
<dbReference type="InterPro" id="IPR005234">
    <property type="entry name" value="ScpB_csome_segregation"/>
</dbReference>
<dbReference type="GO" id="GO:0051301">
    <property type="term" value="P:cell division"/>
    <property type="evidence" value="ECO:0007669"/>
    <property type="project" value="UniProtKB-KW"/>
</dbReference>
<dbReference type="Gene3D" id="1.10.10.10">
    <property type="entry name" value="Winged helix-like DNA-binding domain superfamily/Winged helix DNA-binding domain"/>
    <property type="match status" value="2"/>
</dbReference>
<sequence>MQNYCAIIEAILFAWGDTLEIKELGKILELNEKDTKEIINELQEEYKMGNRGIELIKIGTTLQLTTKESAYPYIKKLLPGDQRRSLSRATIETLAIIVYKQPITKSQIEKIRGVKCDKPLSNLIQENLIYEKERLNTIGRPIIYATTEFFLKKFGFENLQDLPDLSSFEEGLYSSKEMK</sequence>
<dbReference type="HAMAP" id="MF_01804">
    <property type="entry name" value="ScpB"/>
    <property type="match status" value="1"/>
</dbReference>
<dbReference type="InterPro" id="IPR036390">
    <property type="entry name" value="WH_DNA-bd_sf"/>
</dbReference>
<keyword evidence="1 5" id="KW-0963">Cytoplasm</keyword>
<dbReference type="RefSeq" id="WP_160721789.1">
    <property type="nucleotide sequence ID" value="NZ_SUMG01000011.1"/>
</dbReference>
<dbReference type="Pfam" id="PF04079">
    <property type="entry name" value="SMC_ScpB"/>
    <property type="match status" value="1"/>
</dbReference>
<dbReference type="AlphaFoldDB" id="A0AA44BEB2"/>
<dbReference type="PANTHER" id="PTHR34298">
    <property type="entry name" value="SEGREGATION AND CONDENSATION PROTEIN B"/>
    <property type="match status" value="1"/>
</dbReference>
<name>A0AA44BEB2_9CLOT</name>
<gene>
    <name evidence="5 6" type="primary">scpB</name>
    <name evidence="6" type="ORF">ISALK_09665</name>
</gene>
<dbReference type="Proteomes" id="UP000449710">
    <property type="component" value="Unassembled WGS sequence"/>
</dbReference>
<keyword evidence="4 5" id="KW-0131">Cell cycle</keyword>
<comment type="subcellular location">
    <subcellularLocation>
        <location evidence="5">Cytoplasm</location>
    </subcellularLocation>
    <text evidence="5">Associated with two foci at the outer edges of the nucleoid region in young cells, and at four foci within both cell halves in older cells.</text>
</comment>
<dbReference type="SUPFAM" id="SSF46785">
    <property type="entry name" value="Winged helix' DNA-binding domain"/>
    <property type="match status" value="2"/>
</dbReference>
<keyword evidence="2 5" id="KW-0132">Cell division</keyword>
<comment type="subunit">
    <text evidence="5">Homodimer. Homodimerization may be required to stabilize the binding of ScpA to the Smc head domains. Component of a cohesin-like complex composed of ScpA, ScpB and the Smc homodimer, in which ScpA and ScpB bind to the head domain of Smc. The presence of the three proteins is required for the association of the complex with DNA.</text>
</comment>
<keyword evidence="7" id="KW-1185">Reference proteome</keyword>
<protein>
    <recommendedName>
        <fullName evidence="5">Segregation and condensation protein B</fullName>
    </recommendedName>
</protein>
<dbReference type="GO" id="GO:0051304">
    <property type="term" value="P:chromosome separation"/>
    <property type="evidence" value="ECO:0007669"/>
    <property type="project" value="InterPro"/>
</dbReference>
<dbReference type="GO" id="GO:0005737">
    <property type="term" value="C:cytoplasm"/>
    <property type="evidence" value="ECO:0007669"/>
    <property type="project" value="UniProtKB-SubCell"/>
</dbReference>